<evidence type="ECO:0000313" key="2">
    <source>
        <dbReference type="EMBL" id="VDN31009.1"/>
    </source>
</evidence>
<keyword evidence="3" id="KW-1185">Reference proteome</keyword>
<sequence>MLYPRTTERRVWPQGSLLTPTSSAFHTTCSGRWVDQSASAPSPSTSSGYFEQRRWRAL</sequence>
<dbReference type="Proteomes" id="UP000281553">
    <property type="component" value="Unassembled WGS sequence"/>
</dbReference>
<accession>A0A3P7QLA6</accession>
<name>A0A3P7QLA6_DIBLA</name>
<protein>
    <submittedName>
        <fullName evidence="2">Uncharacterized protein</fullName>
    </submittedName>
</protein>
<feature type="region of interest" description="Disordered" evidence="1">
    <location>
        <begin position="35"/>
        <end position="58"/>
    </location>
</feature>
<evidence type="ECO:0000313" key="3">
    <source>
        <dbReference type="Proteomes" id="UP000281553"/>
    </source>
</evidence>
<proteinExistence type="predicted"/>
<evidence type="ECO:0000256" key="1">
    <source>
        <dbReference type="SAM" id="MobiDB-lite"/>
    </source>
</evidence>
<dbReference type="AlphaFoldDB" id="A0A3P7QLA6"/>
<dbReference type="EMBL" id="UYRU01080410">
    <property type="protein sequence ID" value="VDN31009.1"/>
    <property type="molecule type" value="Genomic_DNA"/>
</dbReference>
<reference evidence="2 3" key="1">
    <citation type="submission" date="2018-11" db="EMBL/GenBank/DDBJ databases">
        <authorList>
            <consortium name="Pathogen Informatics"/>
        </authorList>
    </citation>
    <scope>NUCLEOTIDE SEQUENCE [LARGE SCALE GENOMIC DNA]</scope>
</reference>
<feature type="compositionally biased region" description="Low complexity" evidence="1">
    <location>
        <begin position="37"/>
        <end position="47"/>
    </location>
</feature>
<gene>
    <name evidence="2" type="ORF">DILT_LOCUS15663</name>
</gene>
<organism evidence="2 3">
    <name type="scientific">Dibothriocephalus latus</name>
    <name type="common">Fish tapeworm</name>
    <name type="synonym">Diphyllobothrium latum</name>
    <dbReference type="NCBI Taxonomy" id="60516"/>
    <lineage>
        <taxon>Eukaryota</taxon>
        <taxon>Metazoa</taxon>
        <taxon>Spiralia</taxon>
        <taxon>Lophotrochozoa</taxon>
        <taxon>Platyhelminthes</taxon>
        <taxon>Cestoda</taxon>
        <taxon>Eucestoda</taxon>
        <taxon>Diphyllobothriidea</taxon>
        <taxon>Diphyllobothriidae</taxon>
        <taxon>Dibothriocephalus</taxon>
    </lineage>
</organism>